<name>A0A913X291_EXADI</name>
<feature type="compositionally biased region" description="Polar residues" evidence="1">
    <location>
        <begin position="38"/>
        <end position="53"/>
    </location>
</feature>
<dbReference type="OrthoDB" id="5986538at2759"/>
<evidence type="ECO:0000313" key="5">
    <source>
        <dbReference type="Proteomes" id="UP000887567"/>
    </source>
</evidence>
<organism evidence="4 5">
    <name type="scientific">Exaiptasia diaphana</name>
    <name type="common">Tropical sea anemone</name>
    <name type="synonym">Aiptasia pulchella</name>
    <dbReference type="NCBI Taxonomy" id="2652724"/>
    <lineage>
        <taxon>Eukaryota</taxon>
        <taxon>Metazoa</taxon>
        <taxon>Cnidaria</taxon>
        <taxon>Anthozoa</taxon>
        <taxon>Hexacorallia</taxon>
        <taxon>Actiniaria</taxon>
        <taxon>Aiptasiidae</taxon>
        <taxon>Exaiptasia</taxon>
    </lineage>
</organism>
<keyword evidence="3" id="KW-0732">Signal</keyword>
<sequence>MAQFVDRIPLFLVAFSTLFPIIYVQSSNSSDSNSTTSIVPSPSSLPTSTAHNSSIHTTQLIPSTTVHHASMTSTHAPISPTSTSAPIRTSSKPITPTPTSTAIPTSSFANFTTPQPTTAKPTAHPADCHTCQEQLKSERHYKWAAVAFDVILAIALVIMTIMYLRQRKMYREMEGDGSLSRLI</sequence>
<evidence type="ECO:0000256" key="3">
    <source>
        <dbReference type="SAM" id="SignalP"/>
    </source>
</evidence>
<dbReference type="GeneID" id="110236565"/>
<feature type="compositionally biased region" description="Low complexity" evidence="1">
    <location>
        <begin position="86"/>
        <end position="107"/>
    </location>
</feature>
<feature type="transmembrane region" description="Helical" evidence="2">
    <location>
        <begin position="143"/>
        <end position="164"/>
    </location>
</feature>
<feature type="compositionally biased region" description="Low complexity" evidence="1">
    <location>
        <begin position="27"/>
        <end position="37"/>
    </location>
</feature>
<dbReference type="OMA" id="HISQHEL"/>
<feature type="compositionally biased region" description="Polar residues" evidence="1">
    <location>
        <begin position="69"/>
        <end position="85"/>
    </location>
</feature>
<dbReference type="RefSeq" id="XP_020897762.1">
    <property type="nucleotide sequence ID" value="XM_021042103.2"/>
</dbReference>
<dbReference type="KEGG" id="epa:110236565"/>
<proteinExistence type="predicted"/>
<keyword evidence="2" id="KW-1133">Transmembrane helix</keyword>
<keyword evidence="2" id="KW-0472">Membrane</keyword>
<accession>A0A913X291</accession>
<protein>
    <recommendedName>
        <fullName evidence="6">Transmembrane protein</fullName>
    </recommendedName>
</protein>
<evidence type="ECO:0008006" key="6">
    <source>
        <dbReference type="Google" id="ProtNLM"/>
    </source>
</evidence>
<evidence type="ECO:0000256" key="2">
    <source>
        <dbReference type="SAM" id="Phobius"/>
    </source>
</evidence>
<reference evidence="4" key="1">
    <citation type="submission" date="2022-11" db="UniProtKB">
        <authorList>
            <consortium name="EnsemblMetazoa"/>
        </authorList>
    </citation>
    <scope>IDENTIFICATION</scope>
</reference>
<dbReference type="EnsemblMetazoa" id="XM_021042103.2">
    <property type="protein sequence ID" value="XP_020897762.1"/>
    <property type="gene ID" value="LOC110236565"/>
</dbReference>
<feature type="signal peptide" evidence="3">
    <location>
        <begin position="1"/>
        <end position="26"/>
    </location>
</feature>
<feature type="region of interest" description="Disordered" evidence="1">
    <location>
        <begin position="69"/>
        <end position="107"/>
    </location>
</feature>
<keyword evidence="2" id="KW-0812">Transmembrane</keyword>
<evidence type="ECO:0000313" key="4">
    <source>
        <dbReference type="EnsemblMetazoa" id="XP_020897762.1"/>
    </source>
</evidence>
<dbReference type="Proteomes" id="UP000887567">
    <property type="component" value="Unplaced"/>
</dbReference>
<feature type="region of interest" description="Disordered" evidence="1">
    <location>
        <begin position="27"/>
        <end position="53"/>
    </location>
</feature>
<feature type="chain" id="PRO_5037528290" description="Transmembrane protein" evidence="3">
    <location>
        <begin position="27"/>
        <end position="183"/>
    </location>
</feature>
<evidence type="ECO:0000256" key="1">
    <source>
        <dbReference type="SAM" id="MobiDB-lite"/>
    </source>
</evidence>
<dbReference type="AlphaFoldDB" id="A0A913X291"/>
<keyword evidence="5" id="KW-1185">Reference proteome</keyword>